<keyword evidence="1" id="KW-0863">Zinc-finger</keyword>
<dbReference type="Proteomes" id="UP000803884">
    <property type="component" value="Unassembled WGS sequence"/>
</dbReference>
<evidence type="ECO:0000313" key="5">
    <source>
        <dbReference type="EMBL" id="KAL1584023.1"/>
    </source>
</evidence>
<proteinExistence type="predicted"/>
<evidence type="ECO:0000256" key="1">
    <source>
        <dbReference type="PROSITE-ProRule" id="PRU00175"/>
    </source>
</evidence>
<evidence type="ECO:0000256" key="2">
    <source>
        <dbReference type="SAM" id="Coils"/>
    </source>
</evidence>
<feature type="region of interest" description="Disordered" evidence="3">
    <location>
        <begin position="205"/>
        <end position="232"/>
    </location>
</feature>
<dbReference type="PANTHER" id="PTHR14305">
    <property type="entry name" value="E3 UBIQUITIN-PROTEIN LIGASE CCNB1IP1"/>
    <property type="match status" value="1"/>
</dbReference>
<protein>
    <recommendedName>
        <fullName evidence="4">RING-type domain-containing protein</fullName>
    </recommendedName>
</protein>
<reference evidence="5 6" key="1">
    <citation type="journal article" date="2020" name="Microbiol. Resour. Announc.">
        <title>Draft Genome Sequence of a Cladosporium Species Isolated from the Mesophotic Ascidian Didemnum maculosum.</title>
        <authorList>
            <person name="Gioti A."/>
            <person name="Siaperas R."/>
            <person name="Nikolaivits E."/>
            <person name="Le Goff G."/>
            <person name="Ouazzani J."/>
            <person name="Kotoulas G."/>
            <person name="Topakas E."/>
        </authorList>
    </citation>
    <scope>NUCLEOTIDE SEQUENCE [LARGE SCALE GENOMIC DNA]</scope>
    <source>
        <strain evidence="5 6">TM138-S3</strain>
    </source>
</reference>
<name>A0AB34KH03_9PEZI</name>
<dbReference type="InterPro" id="IPR013083">
    <property type="entry name" value="Znf_RING/FYVE/PHD"/>
</dbReference>
<dbReference type="InterPro" id="IPR001841">
    <property type="entry name" value="Znf_RING"/>
</dbReference>
<feature type="domain" description="RING-type" evidence="4">
    <location>
        <begin position="12"/>
        <end position="52"/>
    </location>
</feature>
<dbReference type="GeneID" id="96009551"/>
<dbReference type="GO" id="GO:0000795">
    <property type="term" value="C:synaptonemal complex"/>
    <property type="evidence" value="ECO:0007669"/>
    <property type="project" value="InterPro"/>
</dbReference>
<sequence length="232" mass="25458">MDFQLRCNHLRCREKPKDKAVVTTCSHIFCLACSDSSTLGAGDSAARTCPACGTPLEKPYDVTVAALSPTDDYKMSILSGLSPTVIMECANSGLAFWAYQSSQEIYYQEHANKSLKQQLDAKNQELGGVKGAAREQIGGLEEALHEASDKIHKLSRSLAEMEEGRKSLERDRNRYRVSYEKLKQKALVPDIENAAEENAAFAAQGGDFGGVRTSRNGSVGTDYRARGAHKYR</sequence>
<gene>
    <name evidence="5" type="ORF">WHR41_08109</name>
</gene>
<dbReference type="Gene3D" id="3.30.40.10">
    <property type="entry name" value="Zinc/RING finger domain, C3HC4 (zinc finger)"/>
    <property type="match status" value="1"/>
</dbReference>
<dbReference type="AlphaFoldDB" id="A0AB34KH03"/>
<dbReference type="SUPFAM" id="SSF57850">
    <property type="entry name" value="RING/U-box"/>
    <property type="match status" value="1"/>
</dbReference>
<dbReference type="InterPro" id="IPR042448">
    <property type="entry name" value="CCNB1IP1"/>
</dbReference>
<keyword evidence="1" id="KW-0862">Zinc</keyword>
<organism evidence="5 6">
    <name type="scientific">Cladosporium halotolerans</name>
    <dbReference type="NCBI Taxonomy" id="1052096"/>
    <lineage>
        <taxon>Eukaryota</taxon>
        <taxon>Fungi</taxon>
        <taxon>Dikarya</taxon>
        <taxon>Ascomycota</taxon>
        <taxon>Pezizomycotina</taxon>
        <taxon>Dothideomycetes</taxon>
        <taxon>Dothideomycetidae</taxon>
        <taxon>Cladosporiales</taxon>
        <taxon>Cladosporiaceae</taxon>
        <taxon>Cladosporium</taxon>
    </lineage>
</organism>
<keyword evidence="2" id="KW-0175">Coiled coil</keyword>
<dbReference type="GO" id="GO:0007131">
    <property type="term" value="P:reciprocal meiotic recombination"/>
    <property type="evidence" value="ECO:0007669"/>
    <property type="project" value="InterPro"/>
</dbReference>
<dbReference type="GO" id="GO:0061630">
    <property type="term" value="F:ubiquitin protein ligase activity"/>
    <property type="evidence" value="ECO:0007669"/>
    <property type="project" value="InterPro"/>
</dbReference>
<accession>A0AB34KH03</accession>
<evidence type="ECO:0000313" key="6">
    <source>
        <dbReference type="Proteomes" id="UP000803884"/>
    </source>
</evidence>
<dbReference type="PROSITE" id="PS50089">
    <property type="entry name" value="ZF_RING_2"/>
    <property type="match status" value="1"/>
</dbReference>
<keyword evidence="1" id="KW-0479">Metal-binding</keyword>
<dbReference type="Pfam" id="PF14634">
    <property type="entry name" value="zf-RING_5"/>
    <property type="match status" value="1"/>
</dbReference>
<comment type="caution">
    <text evidence="5">The sequence shown here is derived from an EMBL/GenBank/DDBJ whole genome shotgun (WGS) entry which is preliminary data.</text>
</comment>
<dbReference type="RefSeq" id="XP_069227129.1">
    <property type="nucleotide sequence ID" value="XM_069376713.1"/>
</dbReference>
<evidence type="ECO:0000256" key="3">
    <source>
        <dbReference type="SAM" id="MobiDB-lite"/>
    </source>
</evidence>
<dbReference type="GO" id="GO:0008270">
    <property type="term" value="F:zinc ion binding"/>
    <property type="evidence" value="ECO:0007669"/>
    <property type="project" value="UniProtKB-KW"/>
</dbReference>
<dbReference type="EMBL" id="JAAQHG020000029">
    <property type="protein sequence ID" value="KAL1584023.1"/>
    <property type="molecule type" value="Genomic_DNA"/>
</dbReference>
<feature type="coiled-coil region" evidence="2">
    <location>
        <begin position="144"/>
        <end position="185"/>
    </location>
</feature>
<evidence type="ECO:0000259" key="4">
    <source>
        <dbReference type="PROSITE" id="PS50089"/>
    </source>
</evidence>
<dbReference type="PANTHER" id="PTHR14305:SF0">
    <property type="entry name" value="E3 UBIQUITIN-PROTEIN LIGASE CCNB1IP1"/>
    <property type="match status" value="1"/>
</dbReference>
<keyword evidence="6" id="KW-1185">Reference proteome</keyword>